<dbReference type="EMBL" id="PDNW01000030">
    <property type="protein sequence ID" value="PLC48033.1"/>
    <property type="molecule type" value="Genomic_DNA"/>
</dbReference>
<comment type="caution">
    <text evidence="3">The sequence shown here is derived from an EMBL/GenBank/DDBJ whole genome shotgun (WGS) entry which is preliminary data.</text>
</comment>
<dbReference type="GO" id="GO:0006310">
    <property type="term" value="P:DNA recombination"/>
    <property type="evidence" value="ECO:0007669"/>
    <property type="project" value="UniProtKB-KW"/>
</dbReference>
<accession>A0A2N4TZ39</accession>
<evidence type="ECO:0000313" key="4">
    <source>
        <dbReference type="Proteomes" id="UP000234190"/>
    </source>
</evidence>
<gene>
    <name evidence="3" type="ORF">CR159_20315</name>
</gene>
<sequence length="669" mass="75344">MTQSLAWYGLRSPYSYTVKGTITPWSCIPVASPPQLGENELETTYSQLQEAHRDRLNTEKGEVSEQVLRNHTSVLKSFLVFCNKTMENRVGREFTFDFIKQVSAYGELAGTHNRKTAADKVSILRAWKKTVDLATRVAKLKPVAGPSLFHKELRAAIAMSGQTTPDITKAIHTAPLTIQGWLNGEFPFKRGLPALRRLEAHLGLERGHLESKLEYPRKDLNVTIQQSGDKYMERMRANRQDPFYLKSGAFTPELTAEWFALMRYKTAEHTVGLRRTARGVWRALPIDKVGADLGSNKLCHPAPGLACPSAERNLLTVRSYLGFLAKSRSENVATSGLGLPDDHVQTLGMLVIPEFVNAFFEFMKARSGNIVHNGHNNVAGAICNLTRPDDGYLWQQPAFLAKVETYAKGRSWRELCDETYRLCKSWQQASLGKKSRDPRAPLLTLLSLADPLGPFKNAIKKLDMAAARCAPGSAFQATYKRDALLLALALSNPLRHRTLTITKYVAPGVVSEYETNLFQTEKGSWRLQFFSGDFKNDRSKQIEYDAPLPQALSKRIEEYLAEYRPVLVRRNPTAPWVFPNLHGNKHKDVGQLIATIAQNYIPEVGRLRMHALRHIVATDFLNRNPGQYTVIASLLHDNLETVLKHYAHRKVESAFKAHEEHLKGFFDGI</sequence>
<keyword evidence="1" id="KW-0233">DNA recombination</keyword>
<evidence type="ECO:0000256" key="1">
    <source>
        <dbReference type="ARBA" id="ARBA00023172"/>
    </source>
</evidence>
<dbReference type="InterPro" id="IPR013762">
    <property type="entry name" value="Integrase-like_cat_sf"/>
</dbReference>
<dbReference type="GO" id="GO:0015074">
    <property type="term" value="P:DNA integration"/>
    <property type="evidence" value="ECO:0007669"/>
    <property type="project" value="InterPro"/>
</dbReference>
<organism evidence="3 4">
    <name type="scientific">Pollutimonas subterranea</name>
    <dbReference type="NCBI Taxonomy" id="2045210"/>
    <lineage>
        <taxon>Bacteria</taxon>
        <taxon>Pseudomonadati</taxon>
        <taxon>Pseudomonadota</taxon>
        <taxon>Betaproteobacteria</taxon>
        <taxon>Burkholderiales</taxon>
        <taxon>Alcaligenaceae</taxon>
        <taxon>Pollutimonas</taxon>
    </lineage>
</organism>
<dbReference type="GO" id="GO:0003677">
    <property type="term" value="F:DNA binding"/>
    <property type="evidence" value="ECO:0007669"/>
    <property type="project" value="InterPro"/>
</dbReference>
<dbReference type="InterPro" id="IPR011010">
    <property type="entry name" value="DNA_brk_join_enz"/>
</dbReference>
<proteinExistence type="predicted"/>
<evidence type="ECO:0000313" key="3">
    <source>
        <dbReference type="EMBL" id="PLC48033.1"/>
    </source>
</evidence>
<evidence type="ECO:0000259" key="2">
    <source>
        <dbReference type="Pfam" id="PF00589"/>
    </source>
</evidence>
<dbReference type="SUPFAM" id="SSF56349">
    <property type="entry name" value="DNA breaking-rejoining enzymes"/>
    <property type="match status" value="1"/>
</dbReference>
<dbReference type="AlphaFoldDB" id="A0A2N4TZ39"/>
<name>A0A2N4TZ39_9BURK</name>
<feature type="domain" description="Tyr recombinase" evidence="2">
    <location>
        <begin position="544"/>
        <end position="650"/>
    </location>
</feature>
<dbReference type="InterPro" id="IPR002104">
    <property type="entry name" value="Integrase_catalytic"/>
</dbReference>
<dbReference type="Proteomes" id="UP000234190">
    <property type="component" value="Unassembled WGS sequence"/>
</dbReference>
<protein>
    <recommendedName>
        <fullName evidence="2">Tyr recombinase domain-containing protein</fullName>
    </recommendedName>
</protein>
<dbReference type="Gene3D" id="1.10.443.10">
    <property type="entry name" value="Intergrase catalytic core"/>
    <property type="match status" value="1"/>
</dbReference>
<keyword evidence="4" id="KW-1185">Reference proteome</keyword>
<reference evidence="3 4" key="1">
    <citation type="submission" date="2017-10" db="EMBL/GenBank/DDBJ databases">
        <title>Two draft genome sequences of Pusillimonas sp. strains isolated from a nitrate- and radionuclide-contaminated groundwater in Russia.</title>
        <authorList>
            <person name="Grouzdev D.S."/>
            <person name="Tourova T.P."/>
            <person name="Goeva M.A."/>
            <person name="Babich T.L."/>
            <person name="Sokolova D.S."/>
            <person name="Abdullin R."/>
            <person name="Poltaraus A.B."/>
            <person name="Toshchakov S.V."/>
            <person name="Nazina T.N."/>
        </authorList>
    </citation>
    <scope>NUCLEOTIDE SEQUENCE [LARGE SCALE GENOMIC DNA]</scope>
    <source>
        <strain evidence="3 4">JR1/69-3-13</strain>
    </source>
</reference>
<dbReference type="Pfam" id="PF00589">
    <property type="entry name" value="Phage_integrase"/>
    <property type="match status" value="1"/>
</dbReference>